<dbReference type="Proteomes" id="UP001457898">
    <property type="component" value="Unassembled WGS sequence"/>
</dbReference>
<dbReference type="InterPro" id="IPR036388">
    <property type="entry name" value="WH-like_DNA-bd_sf"/>
</dbReference>
<protein>
    <submittedName>
        <fullName evidence="2">Helix-turn-helix domain-containing protein</fullName>
    </submittedName>
</protein>
<feature type="domain" description="Helix-turn-helix" evidence="1">
    <location>
        <begin position="198"/>
        <end position="246"/>
    </location>
</feature>
<evidence type="ECO:0000259" key="1">
    <source>
        <dbReference type="Pfam" id="PF12728"/>
    </source>
</evidence>
<evidence type="ECO:0000313" key="2">
    <source>
        <dbReference type="EMBL" id="MEQ2431665.1"/>
    </source>
</evidence>
<dbReference type="Gene3D" id="1.10.10.10">
    <property type="entry name" value="Winged helix-like DNA-binding domain superfamily/Winged helix DNA-binding domain"/>
    <property type="match status" value="1"/>
</dbReference>
<gene>
    <name evidence="2" type="ORF">WMO65_11680</name>
</gene>
<keyword evidence="3" id="KW-1185">Reference proteome</keyword>
<sequence>MKLKKGQTANCSRAGITPLLTMAAAYIPPVLNTEYYNLFVADQRALDGYIAIPRKQALNDFTEQTIRDIYAKPGLAAADDIKALPLLFVIRNHYGNHTDEGQVAGFGYVQDIQIKGDAVIVLATQLQPIQQERLNSLEQELRLLSAPENNELDCVHWAIKKVNLLQLIEEKKLLSVMYRRQRRNSMSTEYEAMAVEKWVNLEDIADYLSVSTDTVRTWIKNGKLPYYRAGKRYKFKISEVDEWLKAGKISDEK</sequence>
<comment type="caution">
    <text evidence="2">The sequence shown here is derived from an EMBL/GenBank/DDBJ whole genome shotgun (WGS) entry which is preliminary data.</text>
</comment>
<accession>A0ABV1DMQ0</accession>
<dbReference type="RefSeq" id="WP_306799868.1">
    <property type="nucleotide sequence ID" value="NZ_JBBMFP010000009.1"/>
</dbReference>
<dbReference type="SUPFAM" id="SSF46955">
    <property type="entry name" value="Putative DNA-binding domain"/>
    <property type="match status" value="1"/>
</dbReference>
<dbReference type="EMBL" id="JBBMFP010000009">
    <property type="protein sequence ID" value="MEQ2431665.1"/>
    <property type="molecule type" value="Genomic_DNA"/>
</dbReference>
<dbReference type="InterPro" id="IPR009061">
    <property type="entry name" value="DNA-bd_dom_put_sf"/>
</dbReference>
<name>A0ABV1DMQ0_9FIRM</name>
<reference evidence="2 3" key="1">
    <citation type="submission" date="2024-03" db="EMBL/GenBank/DDBJ databases">
        <title>Human intestinal bacterial collection.</title>
        <authorList>
            <person name="Pauvert C."/>
            <person name="Hitch T.C.A."/>
            <person name="Clavel T."/>
        </authorList>
    </citation>
    <scope>NUCLEOTIDE SEQUENCE [LARGE SCALE GENOMIC DNA]</scope>
    <source>
        <strain evidence="2 3">CLA-SR-H028</strain>
    </source>
</reference>
<evidence type="ECO:0000313" key="3">
    <source>
        <dbReference type="Proteomes" id="UP001457898"/>
    </source>
</evidence>
<dbReference type="Pfam" id="PF12728">
    <property type="entry name" value="HTH_17"/>
    <property type="match status" value="1"/>
</dbReference>
<organism evidence="2 3">
    <name type="scientific">Blautia caccae</name>
    <dbReference type="NCBI Taxonomy" id="3133175"/>
    <lineage>
        <taxon>Bacteria</taxon>
        <taxon>Bacillati</taxon>
        <taxon>Bacillota</taxon>
        <taxon>Clostridia</taxon>
        <taxon>Lachnospirales</taxon>
        <taxon>Lachnospiraceae</taxon>
        <taxon>Blautia</taxon>
    </lineage>
</organism>
<dbReference type="NCBIfam" id="TIGR01764">
    <property type="entry name" value="excise"/>
    <property type="match status" value="1"/>
</dbReference>
<proteinExistence type="predicted"/>
<dbReference type="InterPro" id="IPR010093">
    <property type="entry name" value="SinI_DNA-bd"/>
</dbReference>
<dbReference type="InterPro" id="IPR041657">
    <property type="entry name" value="HTH_17"/>
</dbReference>